<feature type="domain" description="Hemerythrin-like" evidence="5">
    <location>
        <begin position="12"/>
        <end position="123"/>
    </location>
</feature>
<dbReference type="PANTHER" id="PTHR37164:SF1">
    <property type="entry name" value="BACTERIOHEMERYTHRIN"/>
    <property type="match status" value="1"/>
</dbReference>
<sequence>MAYLDWSPALDTGIDIIDSQHKRIVDYINQLHDARQDGDRERVGDVIEELVDYTISHFAFEESLMENAGYPFLAPHKKVHGLFVKKVERFVQRFEAGEEVADELLGMLQKWLVNHIRNEDGDYTGVVLKNMKRMQRGWLSRALGSFFG</sequence>
<proteinExistence type="inferred from homology"/>
<accession>A0A831W4G8</accession>
<dbReference type="NCBIfam" id="TIGR02481">
    <property type="entry name" value="hemeryth_dom"/>
    <property type="match status" value="1"/>
</dbReference>
<evidence type="ECO:0000313" key="6">
    <source>
        <dbReference type="EMBL" id="HEB97579.1"/>
    </source>
</evidence>
<dbReference type="EMBL" id="DRKP01000181">
    <property type="protein sequence ID" value="HEB97579.1"/>
    <property type="molecule type" value="Genomic_DNA"/>
</dbReference>
<dbReference type="InterPro" id="IPR012827">
    <property type="entry name" value="Hemerythrin_metal-bd"/>
</dbReference>
<keyword evidence="4" id="KW-0408">Iron</keyword>
<gene>
    <name evidence="6" type="ORF">ENI96_14250</name>
</gene>
<dbReference type="GO" id="GO:0005344">
    <property type="term" value="F:oxygen carrier activity"/>
    <property type="evidence" value="ECO:0007669"/>
    <property type="project" value="UniProtKB-KW"/>
</dbReference>
<keyword evidence="2" id="KW-0813">Transport</keyword>
<dbReference type="InterPro" id="IPR012312">
    <property type="entry name" value="Hemerythrin-like"/>
</dbReference>
<dbReference type="GO" id="GO:0046872">
    <property type="term" value="F:metal ion binding"/>
    <property type="evidence" value="ECO:0007669"/>
    <property type="project" value="UniProtKB-KW"/>
</dbReference>
<dbReference type="NCBIfam" id="NF002007">
    <property type="entry name" value="PRK00808.1"/>
    <property type="match status" value="1"/>
</dbReference>
<organism evidence="6">
    <name type="scientific">Sedimenticola thiotaurini</name>
    <dbReference type="NCBI Taxonomy" id="1543721"/>
    <lineage>
        <taxon>Bacteria</taxon>
        <taxon>Pseudomonadati</taxon>
        <taxon>Pseudomonadota</taxon>
        <taxon>Gammaproteobacteria</taxon>
        <taxon>Chromatiales</taxon>
        <taxon>Sedimenticolaceae</taxon>
        <taxon>Sedimenticola</taxon>
    </lineage>
</organism>
<dbReference type="Proteomes" id="UP000886251">
    <property type="component" value="Unassembled WGS sequence"/>
</dbReference>
<name>A0A831W4G8_9GAMM</name>
<dbReference type="PROSITE" id="PS00550">
    <property type="entry name" value="HEMERYTHRINS"/>
    <property type="match status" value="1"/>
</dbReference>
<evidence type="ECO:0000256" key="1">
    <source>
        <dbReference type="ARBA" id="ARBA00010587"/>
    </source>
</evidence>
<evidence type="ECO:0000259" key="5">
    <source>
        <dbReference type="Pfam" id="PF01814"/>
    </source>
</evidence>
<evidence type="ECO:0000256" key="3">
    <source>
        <dbReference type="ARBA" id="ARBA00022723"/>
    </source>
</evidence>
<evidence type="ECO:0000256" key="2">
    <source>
        <dbReference type="ARBA" id="ARBA00022621"/>
    </source>
</evidence>
<dbReference type="SUPFAM" id="SSF47188">
    <property type="entry name" value="Hemerythrin-like"/>
    <property type="match status" value="1"/>
</dbReference>
<dbReference type="InterPro" id="IPR016131">
    <property type="entry name" value="Haemerythrin_Fe_BS"/>
</dbReference>
<dbReference type="InterPro" id="IPR035938">
    <property type="entry name" value="Hemerythrin-like_sf"/>
</dbReference>
<dbReference type="CDD" id="cd12107">
    <property type="entry name" value="Hemerythrin"/>
    <property type="match status" value="1"/>
</dbReference>
<dbReference type="PANTHER" id="PTHR37164">
    <property type="entry name" value="BACTERIOHEMERYTHRIN"/>
    <property type="match status" value="1"/>
</dbReference>
<dbReference type="AlphaFoldDB" id="A0A831W4G8"/>
<dbReference type="Gene3D" id="1.20.120.50">
    <property type="entry name" value="Hemerythrin-like"/>
    <property type="match status" value="1"/>
</dbReference>
<keyword evidence="3" id="KW-0479">Metal-binding</keyword>
<dbReference type="InterPro" id="IPR050669">
    <property type="entry name" value="Hemerythrin"/>
</dbReference>
<comment type="similarity">
    <text evidence="1">Belongs to the hemerythrin family.</text>
</comment>
<comment type="caution">
    <text evidence="6">The sequence shown here is derived from an EMBL/GenBank/DDBJ whole genome shotgun (WGS) entry which is preliminary data.</text>
</comment>
<dbReference type="Pfam" id="PF01814">
    <property type="entry name" value="Hemerythrin"/>
    <property type="match status" value="1"/>
</dbReference>
<reference evidence="6" key="1">
    <citation type="journal article" date="2020" name="mSystems">
        <title>Genome- and Community-Level Interaction Insights into Carbon Utilization and Element Cycling Functions of Hydrothermarchaeota in Hydrothermal Sediment.</title>
        <authorList>
            <person name="Zhou Z."/>
            <person name="Liu Y."/>
            <person name="Xu W."/>
            <person name="Pan J."/>
            <person name="Luo Z.H."/>
            <person name="Li M."/>
        </authorList>
    </citation>
    <scope>NUCLEOTIDE SEQUENCE [LARGE SCALE GENOMIC DNA]</scope>
    <source>
        <strain evidence="6">HyVt-443</strain>
    </source>
</reference>
<protein>
    <submittedName>
        <fullName evidence="6">Bacteriohemerythrin</fullName>
    </submittedName>
</protein>
<dbReference type="NCBIfam" id="NF033749">
    <property type="entry name" value="bact_hemeryth"/>
    <property type="match status" value="1"/>
</dbReference>
<evidence type="ECO:0000256" key="4">
    <source>
        <dbReference type="ARBA" id="ARBA00023004"/>
    </source>
</evidence>
<keyword evidence="2" id="KW-0561">Oxygen transport</keyword>